<dbReference type="Proteomes" id="UP000623129">
    <property type="component" value="Unassembled WGS sequence"/>
</dbReference>
<dbReference type="InterPro" id="IPR050896">
    <property type="entry name" value="Mito_lipid_metab_GTPase"/>
</dbReference>
<dbReference type="AlphaFoldDB" id="A0A833VK71"/>
<dbReference type="PANTHER" id="PTHR46434">
    <property type="entry name" value="GENETIC INTERACTOR OF PROHIBITINS 3, MITOCHONDRIAL"/>
    <property type="match status" value="1"/>
</dbReference>
<dbReference type="InterPro" id="IPR027417">
    <property type="entry name" value="P-loop_NTPase"/>
</dbReference>
<evidence type="ECO:0000313" key="5">
    <source>
        <dbReference type="Proteomes" id="UP000623129"/>
    </source>
</evidence>
<evidence type="ECO:0000256" key="1">
    <source>
        <dbReference type="SAM" id="MobiDB-lite"/>
    </source>
</evidence>
<reference evidence="4" key="1">
    <citation type="submission" date="2020-01" db="EMBL/GenBank/DDBJ databases">
        <title>Genome sequence of Kobresia littledalei, the first chromosome-level genome in the family Cyperaceae.</title>
        <authorList>
            <person name="Qu G."/>
        </authorList>
    </citation>
    <scope>NUCLEOTIDE SEQUENCE</scope>
    <source>
        <strain evidence="4">C.B.Clarke</strain>
        <tissue evidence="4">Leaf</tissue>
    </source>
</reference>
<evidence type="ECO:0000259" key="2">
    <source>
        <dbReference type="Pfam" id="PF01926"/>
    </source>
</evidence>
<evidence type="ECO:0000259" key="3">
    <source>
        <dbReference type="Pfam" id="PF21516"/>
    </source>
</evidence>
<dbReference type="Pfam" id="PF21516">
    <property type="entry name" value="YqeH-like_C"/>
    <property type="match status" value="1"/>
</dbReference>
<dbReference type="InterPro" id="IPR048422">
    <property type="entry name" value="NOA1/YqeH-like_C"/>
</dbReference>
<dbReference type="OrthoDB" id="1696305at2759"/>
<accession>A0A833VK71</accession>
<proteinExistence type="predicted"/>
<feature type="domain" description="NOA1/YqeH-like C-terminal" evidence="3">
    <location>
        <begin position="389"/>
        <end position="487"/>
    </location>
</feature>
<feature type="domain" description="G" evidence="2">
    <location>
        <begin position="271"/>
        <end position="347"/>
    </location>
</feature>
<feature type="region of interest" description="Disordered" evidence="1">
    <location>
        <begin position="89"/>
        <end position="108"/>
    </location>
</feature>
<dbReference type="Gene3D" id="3.40.50.300">
    <property type="entry name" value="P-loop containing nucleotide triphosphate hydrolases"/>
    <property type="match status" value="1"/>
</dbReference>
<gene>
    <name evidence="4" type="ORF">FCM35_KLT09745</name>
</gene>
<feature type="compositionally biased region" description="Basic and acidic residues" evidence="1">
    <location>
        <begin position="98"/>
        <end position="108"/>
    </location>
</feature>
<dbReference type="GO" id="GO:0005739">
    <property type="term" value="C:mitochondrion"/>
    <property type="evidence" value="ECO:0007669"/>
    <property type="project" value="TreeGrafter"/>
</dbReference>
<dbReference type="PANTHER" id="PTHR46434:SF1">
    <property type="entry name" value="GENETIC INTERACTOR OF PROHIBITINS 3, MITOCHONDRIAL"/>
    <property type="match status" value="1"/>
</dbReference>
<dbReference type="GO" id="GO:0005525">
    <property type="term" value="F:GTP binding"/>
    <property type="evidence" value="ECO:0007669"/>
    <property type="project" value="InterPro"/>
</dbReference>
<dbReference type="Pfam" id="PF01926">
    <property type="entry name" value="MMR_HSR1"/>
    <property type="match status" value="1"/>
</dbReference>
<keyword evidence="5" id="KW-1185">Reference proteome</keyword>
<dbReference type="InterPro" id="IPR006073">
    <property type="entry name" value="GTP-bd"/>
</dbReference>
<comment type="caution">
    <text evidence="4">The sequence shown here is derived from an EMBL/GenBank/DDBJ whole genome shotgun (WGS) entry which is preliminary data.</text>
</comment>
<evidence type="ECO:0000313" key="4">
    <source>
        <dbReference type="EMBL" id="KAF3340901.1"/>
    </source>
</evidence>
<dbReference type="CDD" id="cd01855">
    <property type="entry name" value="YqeH"/>
    <property type="match status" value="1"/>
</dbReference>
<organism evidence="4 5">
    <name type="scientific">Carex littledalei</name>
    <dbReference type="NCBI Taxonomy" id="544730"/>
    <lineage>
        <taxon>Eukaryota</taxon>
        <taxon>Viridiplantae</taxon>
        <taxon>Streptophyta</taxon>
        <taxon>Embryophyta</taxon>
        <taxon>Tracheophyta</taxon>
        <taxon>Spermatophyta</taxon>
        <taxon>Magnoliopsida</taxon>
        <taxon>Liliopsida</taxon>
        <taxon>Poales</taxon>
        <taxon>Cyperaceae</taxon>
        <taxon>Cyperoideae</taxon>
        <taxon>Cariceae</taxon>
        <taxon>Carex</taxon>
        <taxon>Carex subgen. Euthyceras</taxon>
    </lineage>
</organism>
<dbReference type="SUPFAM" id="SSF52540">
    <property type="entry name" value="P-loop containing nucleoside triphosphate hydrolases"/>
    <property type="match status" value="1"/>
</dbReference>
<sequence>MKVDTMVSFSSLLARHWRGRRHLSFSPAFLRRFSSAPPSDTSPPPCLCPGCGVHMQSDSPTLPGYFTLPSSSTSLPNSFPFLSSTFKSGNLSTQSLQPEREPEPEVESEIKVKKPVVCARCHSLRHYGRVKNPSADRLLPEFDFQASVAPRLASPCGAPSLLLLLADASDFDGSFPRGLARLISASHDSHAESWKQGKPSNLPRPLLVVSRADLLPRLPPGHLEEWARSRARDGGLTAPLAGIQITSAMRNWGVRELLDRVHSLAGPRGNVWAVGSQNVGKSTLINAMAQWGPAAGDGARLTESPVPGTTLGVMKVDGVLEGRAKLYDTPGILNPSQITTRLNRDEQKLVQITKPLRPRTYRVKVGQSIHAGGLVRMDIEELTVGSLYVTVWASSLLPLHMGQTQHASSLFQNHFGLQLQPPIGKDRVKELGKWVRKEFKVCGNSWDSNCVDIAVSGLGWFGISLRGEAVLGLWTYEGVEVLSRSSLIHTRAAVFEEPGFSVSKIVSQADRASDKIKRVNKSGKKFDDGKAVKSSDAIVDA</sequence>
<dbReference type="EMBL" id="SWLB01000002">
    <property type="protein sequence ID" value="KAF3340901.1"/>
    <property type="molecule type" value="Genomic_DNA"/>
</dbReference>
<name>A0A833VK71_9POAL</name>
<protein>
    <submittedName>
        <fullName evidence="4">50S ribosome-binding GTPase</fullName>
    </submittedName>
</protein>